<dbReference type="GO" id="GO:0016787">
    <property type="term" value="F:hydrolase activity"/>
    <property type="evidence" value="ECO:0007669"/>
    <property type="project" value="UniProtKB-KW"/>
</dbReference>
<dbReference type="Proteomes" id="UP000298111">
    <property type="component" value="Unassembled WGS sequence"/>
</dbReference>
<dbReference type="InterPro" id="IPR015797">
    <property type="entry name" value="NUDIX_hydrolase-like_dom_sf"/>
</dbReference>
<protein>
    <submittedName>
        <fullName evidence="1">NUDIX hydrolase</fullName>
    </submittedName>
</protein>
<sequence>MEFLDVRRVRLVEAGSLRVTPEEQQAVDRLWAQAVAGNPHLFDGPLVACTGLHRPRPGVLELRWVRATYRHRALRLLRAPGSWVPSPVFVTVLQPTDEGLVVGRGSATTAGPGRWGLPGGSAEPPGTAGLPLDEAALRRHAARELAEETGAGAEPGGLTLHAVTRGEYGKVGLHFLAPRLPAALVRSRHRGLLAAHAARGDEPELDRLAFVRSAAELHGLGPQADYVPQLVARWAAPQRAGEGQLRNFLGRGGA</sequence>
<dbReference type="Pfam" id="PF00293">
    <property type="entry name" value="NUDIX"/>
    <property type="match status" value="1"/>
</dbReference>
<proteinExistence type="predicted"/>
<evidence type="ECO:0000313" key="2">
    <source>
        <dbReference type="Proteomes" id="UP000298111"/>
    </source>
</evidence>
<dbReference type="Gene3D" id="3.90.79.10">
    <property type="entry name" value="Nucleoside Triphosphate Pyrophosphohydrolase"/>
    <property type="match status" value="1"/>
</dbReference>
<organism evidence="1 2">
    <name type="scientific">Streptomyces albus</name>
    <dbReference type="NCBI Taxonomy" id="1888"/>
    <lineage>
        <taxon>Bacteria</taxon>
        <taxon>Bacillati</taxon>
        <taxon>Actinomycetota</taxon>
        <taxon>Actinomycetes</taxon>
        <taxon>Kitasatosporales</taxon>
        <taxon>Streptomycetaceae</taxon>
        <taxon>Streptomyces</taxon>
    </lineage>
</organism>
<evidence type="ECO:0000313" key="1">
    <source>
        <dbReference type="EMBL" id="TGG86596.1"/>
    </source>
</evidence>
<dbReference type="AlphaFoldDB" id="A0A6C1CC97"/>
<dbReference type="SUPFAM" id="SSF55811">
    <property type="entry name" value="Nudix"/>
    <property type="match status" value="1"/>
</dbReference>
<name>A0A6C1CC97_9ACTN</name>
<gene>
    <name evidence="1" type="ORF">D8771_08360</name>
</gene>
<dbReference type="PROSITE" id="PS51462">
    <property type="entry name" value="NUDIX"/>
    <property type="match status" value="1"/>
</dbReference>
<dbReference type="InterPro" id="IPR000086">
    <property type="entry name" value="NUDIX_hydrolase_dom"/>
</dbReference>
<dbReference type="EMBL" id="RCIY01000040">
    <property type="protein sequence ID" value="TGG86596.1"/>
    <property type="molecule type" value="Genomic_DNA"/>
</dbReference>
<accession>A0A6C1CC97</accession>
<comment type="caution">
    <text evidence="1">The sequence shown here is derived from an EMBL/GenBank/DDBJ whole genome shotgun (WGS) entry which is preliminary data.</text>
</comment>
<keyword evidence="1" id="KW-0378">Hydrolase</keyword>
<reference evidence="1 2" key="1">
    <citation type="submission" date="2018-10" db="EMBL/GenBank/DDBJ databases">
        <title>Isolation of pseudouridimycin from Streptomyces albus DSM 40763.</title>
        <authorList>
            <person name="Rosenqvist P."/>
            <person name="Metsae-Ketelae M."/>
            <person name="Virta P."/>
        </authorList>
    </citation>
    <scope>NUCLEOTIDE SEQUENCE [LARGE SCALE GENOMIC DNA]</scope>
    <source>
        <strain evidence="1 2">DSM 40763</strain>
    </source>
</reference>